<dbReference type="Pfam" id="PF18895">
    <property type="entry name" value="T4SS_pilin"/>
    <property type="match status" value="1"/>
</dbReference>
<proteinExistence type="predicted"/>
<evidence type="ECO:0000313" key="2">
    <source>
        <dbReference type="EMBL" id="MFD1609774.1"/>
    </source>
</evidence>
<protein>
    <recommendedName>
        <fullName evidence="4">Integral membrane protein</fullName>
    </recommendedName>
</protein>
<keyword evidence="1" id="KW-0472">Membrane</keyword>
<organism evidence="2 3">
    <name type="scientific">Oceanobacillus luteolus</name>
    <dbReference type="NCBI Taxonomy" id="1274358"/>
    <lineage>
        <taxon>Bacteria</taxon>
        <taxon>Bacillati</taxon>
        <taxon>Bacillota</taxon>
        <taxon>Bacilli</taxon>
        <taxon>Bacillales</taxon>
        <taxon>Bacillaceae</taxon>
        <taxon>Oceanobacillus</taxon>
    </lineage>
</organism>
<keyword evidence="1" id="KW-1133">Transmembrane helix</keyword>
<evidence type="ECO:0008006" key="4">
    <source>
        <dbReference type="Google" id="ProtNLM"/>
    </source>
</evidence>
<dbReference type="EMBL" id="JBHUDE010000163">
    <property type="protein sequence ID" value="MFD1609774.1"/>
    <property type="molecule type" value="Genomic_DNA"/>
</dbReference>
<accession>A0ABW4HVT0</accession>
<evidence type="ECO:0000256" key="1">
    <source>
        <dbReference type="SAM" id="Phobius"/>
    </source>
</evidence>
<keyword evidence="1" id="KW-0812">Transmembrane</keyword>
<dbReference type="InterPro" id="IPR043993">
    <property type="entry name" value="T4SS_pilin"/>
</dbReference>
<keyword evidence="3" id="KW-1185">Reference proteome</keyword>
<evidence type="ECO:0000313" key="3">
    <source>
        <dbReference type="Proteomes" id="UP001597221"/>
    </source>
</evidence>
<dbReference type="RefSeq" id="WP_379599247.1">
    <property type="nucleotide sequence ID" value="NZ_JBHUDE010000163.1"/>
</dbReference>
<gene>
    <name evidence="2" type="ORF">ACFSBH_19330</name>
</gene>
<dbReference type="Proteomes" id="UP001597221">
    <property type="component" value="Unassembled WGS sequence"/>
</dbReference>
<reference evidence="3" key="1">
    <citation type="journal article" date="2019" name="Int. J. Syst. Evol. Microbiol.">
        <title>The Global Catalogue of Microorganisms (GCM) 10K type strain sequencing project: providing services to taxonomists for standard genome sequencing and annotation.</title>
        <authorList>
            <consortium name="The Broad Institute Genomics Platform"/>
            <consortium name="The Broad Institute Genome Sequencing Center for Infectious Disease"/>
            <person name="Wu L."/>
            <person name="Ma J."/>
        </authorList>
    </citation>
    <scope>NUCLEOTIDE SEQUENCE [LARGE SCALE GENOMIC DNA]</scope>
    <source>
        <strain evidence="3">CGMCC 1.12376</strain>
    </source>
</reference>
<feature type="transmembrane region" description="Helical" evidence="1">
    <location>
        <begin position="73"/>
        <end position="97"/>
    </location>
</feature>
<feature type="transmembrane region" description="Helical" evidence="1">
    <location>
        <begin position="40"/>
        <end position="61"/>
    </location>
</feature>
<sequence length="104" mass="10772">MFDVGTSYASTGAFDHVNGVSNSRNTETAVYSDLNKLVNIVMAVGGFWILACLIFAGIRLSSAQGNPQARTQGFIGLGMAAIGGWIVVQARTIAGWIGGFGATS</sequence>
<comment type="caution">
    <text evidence="2">The sequence shown here is derived from an EMBL/GenBank/DDBJ whole genome shotgun (WGS) entry which is preliminary data.</text>
</comment>
<name>A0ABW4HVT0_9BACI</name>